<dbReference type="KEGG" id="lant:TUM19329_37200"/>
<dbReference type="RefSeq" id="WP_173238721.1">
    <property type="nucleotide sequence ID" value="NZ_AP022841.1"/>
</dbReference>
<sequence>MGNLCSIYHAHFDKLLSLTDNNKNKAAVLDKFIFWWQISKYTLEDNKIWFTRPIEEIAKECSVSPRTINRFIKSFREENLIETHCTKYYKKHLYIRITDKVLTTLGQNNTINNVPVVENQPKAHKQPSEPVNSCQVDVIEKDNLALPIYKEKELQCIVNNSTVINDSIVDKQNPKFKTYAIEAHMGELLSNREKNYIKGVINQIKESDSTLISNPNQLFAEIVFSVTNEHQFKGISNFNHKLQIISKLIRTRRWMIPKGFYNHSDFGRFFKAPIAEAPGVAPISLSSINKSSTPQGRIKELKSALTEVISERNFNESYLREMYEREQGGHFVSQAVLDSIQSKITKSTEIAREYAQALDALMASDGKGASIQPIQSNWAQYDALCIQQRVVEQELDRATAVYEKALNGGLNPAATQKSTDDYLYFIEQYELINEELFQMGELLNQKKSA</sequence>
<evidence type="ECO:0000313" key="1">
    <source>
        <dbReference type="EMBL" id="BCA97359.1"/>
    </source>
</evidence>
<dbReference type="AlphaFoldDB" id="A0A6F8TA58"/>
<proteinExistence type="predicted"/>
<name>A0A6F8TA58_9GAMM</name>
<organism evidence="1 2">
    <name type="scientific">Legionella antarctica</name>
    <dbReference type="NCBI Taxonomy" id="2708020"/>
    <lineage>
        <taxon>Bacteria</taxon>
        <taxon>Pseudomonadati</taxon>
        <taxon>Pseudomonadota</taxon>
        <taxon>Gammaproteobacteria</taxon>
        <taxon>Legionellales</taxon>
        <taxon>Legionellaceae</taxon>
        <taxon>Legionella</taxon>
    </lineage>
</organism>
<keyword evidence="2" id="KW-1185">Reference proteome</keyword>
<dbReference type="Proteomes" id="UP000502894">
    <property type="component" value="Plasmid ptum19329-2 dna"/>
</dbReference>
<geneLocation type="plasmid" evidence="2">
    <name>ptum19329-2 dna</name>
</geneLocation>
<gene>
    <name evidence="1" type="ORF">TUM19329_37200</name>
</gene>
<evidence type="ECO:0000313" key="2">
    <source>
        <dbReference type="Proteomes" id="UP000502894"/>
    </source>
</evidence>
<dbReference type="EMBL" id="AP022841">
    <property type="protein sequence ID" value="BCA97359.1"/>
    <property type="molecule type" value="Genomic_DNA"/>
</dbReference>
<protein>
    <submittedName>
        <fullName evidence="1">Uncharacterized protein</fullName>
    </submittedName>
</protein>
<accession>A0A6F8TA58</accession>
<reference evidence="1" key="1">
    <citation type="journal article" date="2020" name="Microbiol. Resour. Announc.">
        <title>Complete Genome Sequence of Novel Psychrotolerant Legionella Strain TUM19329, Isolated from Antarctic Lake Sediment.</title>
        <authorList>
            <person name="Shimada S."/>
            <person name="Nakai R."/>
            <person name="Aoki K."/>
            <person name="Shimoeda N."/>
            <person name="Ohno G."/>
            <person name="Miyazaki Y."/>
            <person name="Kudoh S."/>
            <person name="Imura S."/>
            <person name="Watanabe K."/>
            <person name="Ishii Y."/>
            <person name="Tateda K."/>
        </authorList>
    </citation>
    <scope>NUCLEOTIDE SEQUENCE [LARGE SCALE GENOMIC DNA]</scope>
    <source>
        <strain evidence="1">TUM19329</strain>
        <plasmid evidence="1">pTUM19329-2</plasmid>
    </source>
</reference>
<keyword evidence="1" id="KW-0614">Plasmid</keyword>